<name>A0ABS7REK3_9ACTN</name>
<evidence type="ECO:0008006" key="3">
    <source>
        <dbReference type="Google" id="ProtNLM"/>
    </source>
</evidence>
<keyword evidence="2" id="KW-1185">Reference proteome</keyword>
<evidence type="ECO:0000313" key="1">
    <source>
        <dbReference type="EMBL" id="MBY9073456.1"/>
    </source>
</evidence>
<proteinExistence type="predicted"/>
<dbReference type="Proteomes" id="UP000754710">
    <property type="component" value="Unassembled WGS sequence"/>
</dbReference>
<dbReference type="RefSeq" id="WP_221023253.1">
    <property type="nucleotide sequence ID" value="NZ_JAIEZQ010000001.1"/>
</dbReference>
<sequence>MPAGLAEEYRRPGPAFLPADDLPPSVLALAWDPRRTTDAATRLARLAGSRRES</sequence>
<evidence type="ECO:0000313" key="2">
    <source>
        <dbReference type="Proteomes" id="UP000754710"/>
    </source>
</evidence>
<dbReference type="EMBL" id="JAIEZQ010000001">
    <property type="protein sequence ID" value="MBY9073456.1"/>
    <property type="molecule type" value="Genomic_DNA"/>
</dbReference>
<protein>
    <recommendedName>
        <fullName evidence="3">LysR substrate binding domain-containing protein</fullName>
    </recommendedName>
</protein>
<comment type="caution">
    <text evidence="1">The sequence shown here is derived from an EMBL/GenBank/DDBJ whole genome shotgun (WGS) entry which is preliminary data.</text>
</comment>
<gene>
    <name evidence="1" type="ORF">K1X13_01355</name>
</gene>
<reference evidence="1 2" key="1">
    <citation type="submission" date="2021-08" db="EMBL/GenBank/DDBJ databases">
        <title>Nocardioides bacterium WL0053 sp. nov., isolated from the sediment.</title>
        <authorList>
            <person name="Wang L."/>
            <person name="Zhang D."/>
            <person name="Zhang A."/>
        </authorList>
    </citation>
    <scope>NUCLEOTIDE SEQUENCE [LARGE SCALE GENOMIC DNA]</scope>
    <source>
        <strain evidence="1 2">WL0053</strain>
    </source>
</reference>
<accession>A0ABS7REK3</accession>
<organism evidence="1 2">
    <name type="scientific">Nocardioides jiangsuensis</name>
    <dbReference type="NCBI Taxonomy" id="2866161"/>
    <lineage>
        <taxon>Bacteria</taxon>
        <taxon>Bacillati</taxon>
        <taxon>Actinomycetota</taxon>
        <taxon>Actinomycetes</taxon>
        <taxon>Propionibacteriales</taxon>
        <taxon>Nocardioidaceae</taxon>
        <taxon>Nocardioides</taxon>
    </lineage>
</organism>